<dbReference type="eggNOG" id="COG4591">
    <property type="taxonomic scope" value="Bacteria"/>
</dbReference>
<evidence type="ECO:0000256" key="7">
    <source>
        <dbReference type="SAM" id="Phobius"/>
    </source>
</evidence>
<gene>
    <name evidence="9" type="ordered locus">CHAB381_0511</name>
</gene>
<feature type="transmembrane region" description="Helical" evidence="7">
    <location>
        <begin position="347"/>
        <end position="368"/>
    </location>
</feature>
<evidence type="ECO:0000313" key="10">
    <source>
        <dbReference type="Proteomes" id="UP000002407"/>
    </source>
</evidence>
<feature type="transmembrane region" description="Helical" evidence="7">
    <location>
        <begin position="20"/>
        <end position="43"/>
    </location>
</feature>
<comment type="subcellular location">
    <subcellularLocation>
        <location evidence="1">Cell membrane</location>
        <topology evidence="1">Multi-pass membrane protein</topology>
    </subcellularLocation>
</comment>
<dbReference type="AlphaFoldDB" id="A7I0Q8"/>
<dbReference type="Pfam" id="PF02687">
    <property type="entry name" value="FtsX"/>
    <property type="match status" value="1"/>
</dbReference>
<dbReference type="InterPro" id="IPR051447">
    <property type="entry name" value="Lipoprotein-release_system"/>
</dbReference>
<dbReference type="HOGENOM" id="CLU_701928_0_0_7"/>
<dbReference type="EMBL" id="CP000776">
    <property type="protein sequence ID" value="ABS51505.1"/>
    <property type="molecule type" value="Genomic_DNA"/>
</dbReference>
<dbReference type="STRING" id="360107.CHAB381_0511"/>
<feature type="domain" description="ABC3 transporter permease C-terminal" evidence="8">
    <location>
        <begin position="255"/>
        <end position="381"/>
    </location>
</feature>
<organism evidence="9 10">
    <name type="scientific">Campylobacter hominis (strain ATCC BAA-381 / DSM 21671 / CCUG 45161 / LMG 19568 / NCTC 13146 / CH001A)</name>
    <dbReference type="NCBI Taxonomy" id="360107"/>
    <lineage>
        <taxon>Bacteria</taxon>
        <taxon>Pseudomonadati</taxon>
        <taxon>Campylobacterota</taxon>
        <taxon>Epsilonproteobacteria</taxon>
        <taxon>Campylobacterales</taxon>
        <taxon>Campylobacteraceae</taxon>
        <taxon>Campylobacter</taxon>
    </lineage>
</organism>
<dbReference type="GO" id="GO:0044874">
    <property type="term" value="P:lipoprotein localization to outer membrane"/>
    <property type="evidence" value="ECO:0007669"/>
    <property type="project" value="TreeGrafter"/>
</dbReference>
<evidence type="ECO:0000256" key="6">
    <source>
        <dbReference type="ARBA" id="ARBA00023136"/>
    </source>
</evidence>
<keyword evidence="6 7" id="KW-0472">Membrane</keyword>
<evidence type="ECO:0000256" key="2">
    <source>
        <dbReference type="ARBA" id="ARBA00005236"/>
    </source>
</evidence>
<keyword evidence="3" id="KW-1003">Cell membrane</keyword>
<evidence type="ECO:0000256" key="3">
    <source>
        <dbReference type="ARBA" id="ARBA00022475"/>
    </source>
</evidence>
<reference evidence="10" key="1">
    <citation type="submission" date="2007-07" db="EMBL/GenBank/DDBJ databases">
        <title>Complete genome sequence of Campylobacter hominis ATCC BAA-381, a commensal isolated from the human gastrointestinal tract.</title>
        <authorList>
            <person name="Fouts D.E."/>
            <person name="Mongodin E.F."/>
            <person name="Puiu D."/>
            <person name="Sebastian Y."/>
            <person name="Miller W.G."/>
            <person name="Mandrell R.E."/>
            <person name="Nelson K.E."/>
        </authorList>
    </citation>
    <scope>NUCLEOTIDE SEQUENCE [LARGE SCALE GENOMIC DNA]</scope>
    <source>
        <strain evidence="10">ATCC BAA-381 / LMG 19568 / NCTC 13146 / CH001A</strain>
    </source>
</reference>
<name>A7I0Q8_CAMHC</name>
<protein>
    <recommendedName>
        <fullName evidence="8">ABC3 transporter permease C-terminal domain-containing protein</fullName>
    </recommendedName>
</protein>
<accession>A7I0Q8</accession>
<feature type="transmembrane region" description="Helical" evidence="7">
    <location>
        <begin position="250"/>
        <end position="269"/>
    </location>
</feature>
<feature type="transmembrane region" description="Helical" evidence="7">
    <location>
        <begin position="305"/>
        <end position="326"/>
    </location>
</feature>
<dbReference type="InterPro" id="IPR003838">
    <property type="entry name" value="ABC3_permease_C"/>
</dbReference>
<dbReference type="PANTHER" id="PTHR30489:SF0">
    <property type="entry name" value="LIPOPROTEIN-RELEASING SYSTEM TRANSMEMBRANE PROTEIN LOLE"/>
    <property type="match status" value="1"/>
</dbReference>
<sequence length="388" mass="44243">MNNIFDYALKSVFRFGFKNLAIGIIFAILVFLISSSILICSSLKSEYSTISKDLPEILVQKYYGGRAHFISQDEIDEFYKIPGISGVLPRVTGQYHFEREKLYLTIFGIESFEEYFDKNITRIAQNLSDFKPNFMISSQNVYDALRAQISTYGALPFFAPDDELISLVPSGVYKSGAELIDNDVIITEISNARKILGIKDDEFSDVTLKISNPLEVDFIAQKIRLKYPKFRVITKYEMVKQFNLLYDFKNGIFLILLIISLFSFCVILYDKLSGIRSEERREIGILKALGWEISDIIKSKLFESLIISFTAFLIGLALAIFYVFFLKAPIISNVFAGYSALKINFDLPFVFDFADFFMLFLLSVPFYVGVSIIPAWKIATLDAGEILK</sequence>
<dbReference type="PANTHER" id="PTHR30489">
    <property type="entry name" value="LIPOPROTEIN-RELEASING SYSTEM TRANSMEMBRANE PROTEIN LOLE"/>
    <property type="match status" value="1"/>
</dbReference>
<keyword evidence="4 7" id="KW-0812">Transmembrane</keyword>
<dbReference type="RefSeq" id="WP_012108386.1">
    <property type="nucleotide sequence ID" value="NC_009714.1"/>
</dbReference>
<evidence type="ECO:0000256" key="4">
    <source>
        <dbReference type="ARBA" id="ARBA00022692"/>
    </source>
</evidence>
<dbReference type="GO" id="GO:0098797">
    <property type="term" value="C:plasma membrane protein complex"/>
    <property type="evidence" value="ECO:0007669"/>
    <property type="project" value="TreeGrafter"/>
</dbReference>
<dbReference type="KEGG" id="cha:CHAB381_0511"/>
<evidence type="ECO:0000256" key="1">
    <source>
        <dbReference type="ARBA" id="ARBA00004651"/>
    </source>
</evidence>
<evidence type="ECO:0000256" key="5">
    <source>
        <dbReference type="ARBA" id="ARBA00022989"/>
    </source>
</evidence>
<evidence type="ECO:0000259" key="8">
    <source>
        <dbReference type="Pfam" id="PF02687"/>
    </source>
</evidence>
<dbReference type="OrthoDB" id="8522929at2"/>
<evidence type="ECO:0000313" key="9">
    <source>
        <dbReference type="EMBL" id="ABS51505.1"/>
    </source>
</evidence>
<proteinExistence type="inferred from homology"/>
<keyword evidence="5 7" id="KW-1133">Transmembrane helix</keyword>
<keyword evidence="10" id="KW-1185">Reference proteome</keyword>
<dbReference type="Proteomes" id="UP000002407">
    <property type="component" value="Chromosome"/>
</dbReference>
<comment type="similarity">
    <text evidence="2">Belongs to the ABC-4 integral membrane protein family. LolC/E subfamily.</text>
</comment>